<comment type="caution">
    <text evidence="1">The sequence shown here is derived from an EMBL/GenBank/DDBJ whole genome shotgun (WGS) entry which is preliminary data.</text>
</comment>
<reference evidence="1 2" key="1">
    <citation type="submission" date="2023-09" db="EMBL/GenBank/DDBJ databases">
        <authorList>
            <person name="Wang M."/>
        </authorList>
    </citation>
    <scope>NUCLEOTIDE SEQUENCE [LARGE SCALE GENOMIC DNA]</scope>
    <source>
        <strain evidence="1">GT-2023</strain>
        <tissue evidence="1">Liver</tissue>
    </source>
</reference>
<accession>A0ABR3MAB1</accession>
<sequence>MEWLAVSGKWHSYRRDAARHRDSYHIIPQPLQIATVIGTEHVRRGERISERRGIMRAQHTVLETKRKRGRERGWIGGMIRSQSRRLSIHNANCAIKIKSAIMKQITGL</sequence>
<protein>
    <submittedName>
        <fullName evidence="1">Uncharacterized protein</fullName>
    </submittedName>
</protein>
<evidence type="ECO:0000313" key="2">
    <source>
        <dbReference type="Proteomes" id="UP001558613"/>
    </source>
</evidence>
<organism evidence="1 2">
    <name type="scientific">Cirrhinus molitorella</name>
    <name type="common">mud carp</name>
    <dbReference type="NCBI Taxonomy" id="172907"/>
    <lineage>
        <taxon>Eukaryota</taxon>
        <taxon>Metazoa</taxon>
        <taxon>Chordata</taxon>
        <taxon>Craniata</taxon>
        <taxon>Vertebrata</taxon>
        <taxon>Euteleostomi</taxon>
        <taxon>Actinopterygii</taxon>
        <taxon>Neopterygii</taxon>
        <taxon>Teleostei</taxon>
        <taxon>Ostariophysi</taxon>
        <taxon>Cypriniformes</taxon>
        <taxon>Cyprinidae</taxon>
        <taxon>Labeoninae</taxon>
        <taxon>Labeonini</taxon>
        <taxon>Cirrhinus</taxon>
    </lineage>
</organism>
<name>A0ABR3MAB1_9TELE</name>
<dbReference type="Proteomes" id="UP001558613">
    <property type="component" value="Unassembled WGS sequence"/>
</dbReference>
<gene>
    <name evidence="1" type="ORF">QQF64_007305</name>
</gene>
<evidence type="ECO:0000313" key="1">
    <source>
        <dbReference type="EMBL" id="KAL1262040.1"/>
    </source>
</evidence>
<proteinExistence type="predicted"/>
<keyword evidence="2" id="KW-1185">Reference proteome</keyword>
<dbReference type="EMBL" id="JAYMGO010000014">
    <property type="protein sequence ID" value="KAL1262040.1"/>
    <property type="molecule type" value="Genomic_DNA"/>
</dbReference>